<dbReference type="PANTHER" id="PTHR33908:SF11">
    <property type="entry name" value="MEMBRANE PROTEIN"/>
    <property type="match status" value="1"/>
</dbReference>
<evidence type="ECO:0000256" key="3">
    <source>
        <dbReference type="ARBA" id="ARBA00022676"/>
    </source>
</evidence>
<keyword evidence="6 8" id="KW-1133">Transmembrane helix</keyword>
<feature type="transmembrane region" description="Helical" evidence="8">
    <location>
        <begin position="164"/>
        <end position="182"/>
    </location>
</feature>
<feature type="transmembrane region" description="Helical" evidence="8">
    <location>
        <begin position="322"/>
        <end position="338"/>
    </location>
</feature>
<gene>
    <name evidence="10" type="ORF">HNQ92_001485</name>
</gene>
<evidence type="ECO:0000259" key="9">
    <source>
        <dbReference type="Pfam" id="PF13231"/>
    </source>
</evidence>
<dbReference type="Pfam" id="PF13231">
    <property type="entry name" value="PMT_2"/>
    <property type="match status" value="1"/>
</dbReference>
<organism evidence="10 11">
    <name type="scientific">Rhabdobacter roseus</name>
    <dbReference type="NCBI Taxonomy" id="1655419"/>
    <lineage>
        <taxon>Bacteria</taxon>
        <taxon>Pseudomonadati</taxon>
        <taxon>Bacteroidota</taxon>
        <taxon>Cytophagia</taxon>
        <taxon>Cytophagales</taxon>
        <taxon>Cytophagaceae</taxon>
        <taxon>Rhabdobacter</taxon>
    </lineage>
</organism>
<dbReference type="EMBL" id="JACHGF010000002">
    <property type="protein sequence ID" value="MBB5283359.1"/>
    <property type="molecule type" value="Genomic_DNA"/>
</dbReference>
<feature type="transmembrane region" description="Helical" evidence="8">
    <location>
        <begin position="141"/>
        <end position="158"/>
    </location>
</feature>
<keyword evidence="2" id="KW-1003">Cell membrane</keyword>
<dbReference type="AlphaFoldDB" id="A0A840TUK3"/>
<keyword evidence="4" id="KW-0808">Transferase</keyword>
<keyword evidence="5 8" id="KW-0812">Transmembrane</keyword>
<protein>
    <submittedName>
        <fullName evidence="10">Putative membrane protein</fullName>
    </submittedName>
</protein>
<evidence type="ECO:0000256" key="4">
    <source>
        <dbReference type="ARBA" id="ARBA00022679"/>
    </source>
</evidence>
<feature type="transmembrane region" description="Helical" evidence="8">
    <location>
        <begin position="461"/>
        <end position="480"/>
    </location>
</feature>
<name>A0A840TUK3_9BACT</name>
<feature type="transmembrane region" description="Helical" evidence="8">
    <location>
        <begin position="370"/>
        <end position="387"/>
    </location>
</feature>
<feature type="transmembrane region" description="Helical" evidence="8">
    <location>
        <begin position="12"/>
        <end position="29"/>
    </location>
</feature>
<dbReference type="InterPro" id="IPR038731">
    <property type="entry name" value="RgtA/B/C-like"/>
</dbReference>
<comment type="subcellular location">
    <subcellularLocation>
        <location evidence="1">Cell membrane</location>
        <topology evidence="1">Multi-pass membrane protein</topology>
    </subcellularLocation>
</comment>
<proteinExistence type="predicted"/>
<feature type="transmembrane region" description="Helical" evidence="8">
    <location>
        <begin position="194"/>
        <end position="227"/>
    </location>
</feature>
<evidence type="ECO:0000256" key="1">
    <source>
        <dbReference type="ARBA" id="ARBA00004651"/>
    </source>
</evidence>
<dbReference type="Proteomes" id="UP000557307">
    <property type="component" value="Unassembled WGS sequence"/>
</dbReference>
<comment type="caution">
    <text evidence="10">The sequence shown here is derived from an EMBL/GenBank/DDBJ whole genome shotgun (WGS) entry which is preliminary data.</text>
</comment>
<dbReference type="GO" id="GO:0009103">
    <property type="term" value="P:lipopolysaccharide biosynthetic process"/>
    <property type="evidence" value="ECO:0007669"/>
    <property type="project" value="UniProtKB-ARBA"/>
</dbReference>
<feature type="transmembrane region" description="Helical" evidence="8">
    <location>
        <begin position="430"/>
        <end position="449"/>
    </location>
</feature>
<dbReference type="GO" id="GO:0005886">
    <property type="term" value="C:plasma membrane"/>
    <property type="evidence" value="ECO:0007669"/>
    <property type="project" value="UniProtKB-SubCell"/>
</dbReference>
<sequence length="587" mass="67237">MSYFTRAGSTRSWLPLLLILLLGTALRFYRLDTYSIFFDEKSTLVVSQGIVLEGANQKDVFTKSTFTPQDFWQPKALADYYEAMTRSDIGNSPFYYLLLHGWMELFGLSDFAARAFSVLFSIGIMVVMYLFARRFFGEKPALLSAALVAIEPFFIAYSHQARNYSLTFFLALLATYFFLQIIENENDKKRNYLLYAGYILAVGLSLLSHFLAATVLLVHGLYALLYLRNVAGWVRMAVAGTLALSGLVWWMTLGGGVWTLRTLAYQADLYREMAKTRPFDNPFGIILPATLPNVFLKSLPIFSDLVLFTNGLTDALEGKKNVVVSVSVGVILALWYYTRSRWKQPEAIQRTVPAALLLLSAFFYSNHPLQFAILSISIWALLLLPQVHRRADALQRQRLWLLYLMALVPTLFLIVMSFKNGHTYGLTQRYSGFSFPYVILLLSLLILYIGSFAPRDFKVPFFLLMGIQLYFVSTRLVEFYQDRSVKYNYYAIPRRTNPYYEAAQLIKKNYQPGDTIFYPAPRIELVSEMDRTFLPYSVQDAQLTNLYLPKDAHYIQAMDTTQTDKIVMKRAGRGDSLSLVNLRGVRY</sequence>
<feature type="transmembrane region" description="Helical" evidence="8">
    <location>
        <begin position="111"/>
        <end position="132"/>
    </location>
</feature>
<keyword evidence="3" id="KW-0328">Glycosyltransferase</keyword>
<dbReference type="InterPro" id="IPR050297">
    <property type="entry name" value="LipidA_mod_glycosyltrf_83"/>
</dbReference>
<feature type="transmembrane region" description="Helical" evidence="8">
    <location>
        <begin position="399"/>
        <end position="418"/>
    </location>
</feature>
<evidence type="ECO:0000256" key="2">
    <source>
        <dbReference type="ARBA" id="ARBA00022475"/>
    </source>
</evidence>
<keyword evidence="11" id="KW-1185">Reference proteome</keyword>
<keyword evidence="7 8" id="KW-0472">Membrane</keyword>
<reference evidence="10 11" key="1">
    <citation type="submission" date="2020-08" db="EMBL/GenBank/DDBJ databases">
        <title>Genomic Encyclopedia of Type Strains, Phase IV (KMG-IV): sequencing the most valuable type-strain genomes for metagenomic binning, comparative biology and taxonomic classification.</title>
        <authorList>
            <person name="Goeker M."/>
        </authorList>
    </citation>
    <scope>NUCLEOTIDE SEQUENCE [LARGE SCALE GENOMIC DNA]</scope>
    <source>
        <strain evidence="10 11">DSM 105074</strain>
    </source>
</reference>
<dbReference type="RefSeq" id="WP_184172681.1">
    <property type="nucleotide sequence ID" value="NZ_JACHGF010000002.1"/>
</dbReference>
<evidence type="ECO:0000313" key="10">
    <source>
        <dbReference type="EMBL" id="MBB5283359.1"/>
    </source>
</evidence>
<evidence type="ECO:0000256" key="7">
    <source>
        <dbReference type="ARBA" id="ARBA00023136"/>
    </source>
</evidence>
<dbReference type="PANTHER" id="PTHR33908">
    <property type="entry name" value="MANNOSYLTRANSFERASE YKCB-RELATED"/>
    <property type="match status" value="1"/>
</dbReference>
<accession>A0A840TUK3</accession>
<evidence type="ECO:0000256" key="5">
    <source>
        <dbReference type="ARBA" id="ARBA00022692"/>
    </source>
</evidence>
<feature type="transmembrane region" description="Helical" evidence="8">
    <location>
        <begin position="233"/>
        <end position="260"/>
    </location>
</feature>
<evidence type="ECO:0000313" key="11">
    <source>
        <dbReference type="Proteomes" id="UP000557307"/>
    </source>
</evidence>
<dbReference type="GO" id="GO:0016763">
    <property type="term" value="F:pentosyltransferase activity"/>
    <property type="evidence" value="ECO:0007669"/>
    <property type="project" value="TreeGrafter"/>
</dbReference>
<evidence type="ECO:0000256" key="8">
    <source>
        <dbReference type="SAM" id="Phobius"/>
    </source>
</evidence>
<feature type="domain" description="Glycosyltransferase RgtA/B/C/D-like" evidence="9">
    <location>
        <begin position="92"/>
        <end position="244"/>
    </location>
</feature>
<evidence type="ECO:0000256" key="6">
    <source>
        <dbReference type="ARBA" id="ARBA00022989"/>
    </source>
</evidence>